<gene>
    <name evidence="8" type="primary">copA_3</name>
    <name evidence="9" type="ORF">HT99x_015240</name>
    <name evidence="8" type="ORF">HT99x_02624</name>
</gene>
<reference evidence="9" key="2">
    <citation type="journal article" date="2016" name="Genome Announc.">
        <title>Draft Genome Sequences of Two Novel Amoeba-Resistant Intranuclear Bacteria, 'Candidatus Berkiella cookevillensis' and 'Candidatus Berkiella aquae'.</title>
        <authorList>
            <person name="Mehari Y.T."/>
            <person name="Arivett B.A."/>
            <person name="Farone A.L."/>
            <person name="Gunderson J.H."/>
            <person name="Farone M.B."/>
        </authorList>
    </citation>
    <scope>NUCLEOTIDE SEQUENCE</scope>
    <source>
        <strain evidence="9">HT99</strain>
    </source>
</reference>
<feature type="compositionally biased region" description="Basic and acidic residues" evidence="4">
    <location>
        <begin position="436"/>
        <end position="448"/>
    </location>
</feature>
<dbReference type="InterPro" id="IPR006311">
    <property type="entry name" value="TAT_signal"/>
</dbReference>
<dbReference type="InterPro" id="IPR002355">
    <property type="entry name" value="Cu_oxidase_Cu_BS"/>
</dbReference>
<proteinExistence type="predicted"/>
<dbReference type="CDD" id="cd13860">
    <property type="entry name" value="CuRO_1_2dMco_1"/>
    <property type="match status" value="1"/>
</dbReference>
<feature type="region of interest" description="Disordered" evidence="4">
    <location>
        <begin position="436"/>
        <end position="460"/>
    </location>
</feature>
<dbReference type="EMBL" id="LKAJ01000014">
    <property type="protein sequence ID" value="KRG20232.1"/>
    <property type="molecule type" value="Genomic_DNA"/>
</dbReference>
<dbReference type="GO" id="GO:0016491">
    <property type="term" value="F:oxidoreductase activity"/>
    <property type="evidence" value="ECO:0007669"/>
    <property type="project" value="UniProtKB-KW"/>
</dbReference>
<dbReference type="InterPro" id="IPR011707">
    <property type="entry name" value="Cu-oxidase-like_N"/>
</dbReference>
<evidence type="ECO:0000313" key="8">
    <source>
        <dbReference type="EMBL" id="KRG20232.1"/>
    </source>
</evidence>
<dbReference type="AlphaFoldDB" id="A0A0Q9YVX5"/>
<feature type="chain" id="PRO_5043129839" evidence="5">
    <location>
        <begin position="31"/>
        <end position="460"/>
    </location>
</feature>
<dbReference type="GO" id="GO:0005507">
    <property type="term" value="F:copper ion binding"/>
    <property type="evidence" value="ECO:0007669"/>
    <property type="project" value="InterPro"/>
</dbReference>
<evidence type="ECO:0000259" key="7">
    <source>
        <dbReference type="Pfam" id="PF07732"/>
    </source>
</evidence>
<sequence length="460" mass="51183">MFSRRNFIKGAAQGVGIVVAASAVSKFALAALPELAVMNDTKTQPPLVPSSGLPYNPVVTLNGWSLPWRIKNGWKEFHLVAEPVVREFAPGMKAHLWGYNGQSPGPTIEVVEGEKVRIFVTNRLPEHTTIHWHGQRLPNGMDGVGGLNQPQIKPGKTFVYEFEAKRSGTFMYHPHADEMVQMAMGMMGFWVTHPKDPNFMKVDRDFCFLLSSYDIDPGSFTPKINTMLDFNLWSFNSRVFPGIDPLVCRQGDKVRIRVGNLTMTNHPIHLHGHEFTVTGTDGGWVQPSARWPEVTTDVAVGQMRAIEFDATDLGDWAFHCHKSHHTMNAMGHDVPTMIGVDTKGVSNKISKILPDYMSMGEDGMASMGEMHMPLPENTLPMMTGTGQFGPIEMGGMFTVLKIRKDQKPGDYKDPGPYNFPQGTVAFEWKGDLTEPQRAHAEQHSEKIAFKVRKPQGSCGH</sequence>
<feature type="signal peptide" evidence="5">
    <location>
        <begin position="1"/>
        <end position="30"/>
    </location>
</feature>
<feature type="domain" description="Plastocyanin-like" evidence="6">
    <location>
        <begin position="222"/>
        <end position="335"/>
    </location>
</feature>
<protein>
    <submittedName>
        <fullName evidence="9">Copper oxidase</fullName>
    </submittedName>
    <submittedName>
        <fullName evidence="8">Copper resistance protein A</fullName>
    </submittedName>
</protein>
<dbReference type="EMBL" id="LKAJ02000002">
    <property type="protein sequence ID" value="MCS5712792.1"/>
    <property type="molecule type" value="Genomic_DNA"/>
</dbReference>
<evidence type="ECO:0000313" key="10">
    <source>
        <dbReference type="Proteomes" id="UP000051497"/>
    </source>
</evidence>
<comment type="caution">
    <text evidence="8">The sequence shown here is derived from an EMBL/GenBank/DDBJ whole genome shotgun (WGS) entry which is preliminary data.</text>
</comment>
<dbReference type="PANTHER" id="PTHR11709:SF394">
    <property type="entry name" value="FI03373P-RELATED"/>
    <property type="match status" value="1"/>
</dbReference>
<dbReference type="PROSITE" id="PS51318">
    <property type="entry name" value="TAT"/>
    <property type="match status" value="1"/>
</dbReference>
<dbReference type="CDD" id="cd04202">
    <property type="entry name" value="CuRO_D2_2dMcoN_like"/>
    <property type="match status" value="1"/>
</dbReference>
<evidence type="ECO:0000256" key="1">
    <source>
        <dbReference type="ARBA" id="ARBA00022723"/>
    </source>
</evidence>
<keyword evidence="3" id="KW-0186">Copper</keyword>
<feature type="domain" description="Plastocyanin-like" evidence="7">
    <location>
        <begin position="88"/>
        <end position="195"/>
    </location>
</feature>
<evidence type="ECO:0000256" key="5">
    <source>
        <dbReference type="SAM" id="SignalP"/>
    </source>
</evidence>
<evidence type="ECO:0000256" key="3">
    <source>
        <dbReference type="ARBA" id="ARBA00023008"/>
    </source>
</evidence>
<accession>A0A0Q9YVX5</accession>
<dbReference type="SUPFAM" id="SSF49503">
    <property type="entry name" value="Cupredoxins"/>
    <property type="match status" value="2"/>
</dbReference>
<dbReference type="Pfam" id="PF07731">
    <property type="entry name" value="Cu-oxidase_2"/>
    <property type="match status" value="1"/>
</dbReference>
<dbReference type="PANTHER" id="PTHR11709">
    <property type="entry name" value="MULTI-COPPER OXIDASE"/>
    <property type="match status" value="1"/>
</dbReference>
<reference evidence="9" key="3">
    <citation type="submission" date="2021-06" db="EMBL/GenBank/DDBJ databases">
        <title>Genomic Description and Analysis of Intracellular Bacteria, Candidatus Berkiella cookevillensis and Candidatus Berkiella aquae.</title>
        <authorList>
            <person name="Kidane D.T."/>
            <person name="Mehari Y.T."/>
            <person name="Rice F.C."/>
            <person name="Arivett B.A."/>
            <person name="Farone A.L."/>
            <person name="Berk S.G."/>
            <person name="Farone M.B."/>
        </authorList>
    </citation>
    <scope>NUCLEOTIDE SEQUENCE</scope>
    <source>
        <strain evidence="9">HT99</strain>
    </source>
</reference>
<dbReference type="PATRIC" id="fig|1590043.3.peg.2667"/>
<dbReference type="InterPro" id="IPR011706">
    <property type="entry name" value="Cu-oxidase_C"/>
</dbReference>
<keyword evidence="5" id="KW-0732">Signal</keyword>
<dbReference type="RefSeq" id="WP_075067226.1">
    <property type="nucleotide sequence ID" value="NZ_LKAJ02000002.1"/>
</dbReference>
<name>A0A0Q9YVX5_9GAMM</name>
<dbReference type="Proteomes" id="UP000051497">
    <property type="component" value="Unassembled WGS sequence"/>
</dbReference>
<dbReference type="PROSITE" id="PS00080">
    <property type="entry name" value="MULTICOPPER_OXIDASE2"/>
    <property type="match status" value="1"/>
</dbReference>
<dbReference type="OrthoDB" id="9757546at2"/>
<dbReference type="Pfam" id="PF07732">
    <property type="entry name" value="Cu-oxidase_3"/>
    <property type="match status" value="1"/>
</dbReference>
<evidence type="ECO:0000256" key="2">
    <source>
        <dbReference type="ARBA" id="ARBA00023002"/>
    </source>
</evidence>
<dbReference type="Gene3D" id="2.60.40.420">
    <property type="entry name" value="Cupredoxins - blue copper proteins"/>
    <property type="match status" value="1"/>
</dbReference>
<dbReference type="InterPro" id="IPR045087">
    <property type="entry name" value="Cu-oxidase_fam"/>
</dbReference>
<keyword evidence="10" id="KW-1185">Reference proteome</keyword>
<keyword evidence="1" id="KW-0479">Metal-binding</keyword>
<dbReference type="InterPro" id="IPR008972">
    <property type="entry name" value="Cupredoxin"/>
</dbReference>
<evidence type="ECO:0000256" key="4">
    <source>
        <dbReference type="SAM" id="MobiDB-lite"/>
    </source>
</evidence>
<evidence type="ECO:0000259" key="6">
    <source>
        <dbReference type="Pfam" id="PF07731"/>
    </source>
</evidence>
<reference evidence="8" key="1">
    <citation type="submission" date="2015-09" db="EMBL/GenBank/DDBJ databases">
        <title>Draft Genome Sequences of Two Novel Amoeba-resistant Intranuclear Bacteria, Candidatus Berkiella cookevillensis and Candidatus Berkiella aquae.</title>
        <authorList>
            <person name="Mehari Y.T."/>
            <person name="Arivett B.A."/>
            <person name="Farone A.L."/>
            <person name="Gunderson J.H."/>
            <person name="Farone M.B."/>
        </authorList>
    </citation>
    <scope>NUCLEOTIDE SEQUENCE [LARGE SCALE GENOMIC DNA]</scope>
    <source>
        <strain evidence="8">HT99</strain>
    </source>
</reference>
<evidence type="ECO:0000313" key="9">
    <source>
        <dbReference type="EMBL" id="MCS5712792.1"/>
    </source>
</evidence>
<keyword evidence="2" id="KW-0560">Oxidoreductase</keyword>
<organism evidence="8">
    <name type="scientific">Candidatus Berkiella aquae</name>
    <dbReference type="NCBI Taxonomy" id="295108"/>
    <lineage>
        <taxon>Bacteria</taxon>
        <taxon>Pseudomonadati</taxon>
        <taxon>Pseudomonadota</taxon>
        <taxon>Gammaproteobacteria</taxon>
        <taxon>Candidatus Berkiellales</taxon>
        <taxon>Candidatus Berkiellaceae</taxon>
        <taxon>Candidatus Berkiella</taxon>
    </lineage>
</organism>
<dbReference type="STRING" id="295108.HT99x_02624"/>